<keyword evidence="2 5" id="KW-0812">Transmembrane</keyword>
<dbReference type="GO" id="GO:0016020">
    <property type="term" value="C:membrane"/>
    <property type="evidence" value="ECO:0007669"/>
    <property type="project" value="UniProtKB-SubCell"/>
</dbReference>
<dbReference type="Proteomes" id="UP000537989">
    <property type="component" value="Unassembled WGS sequence"/>
</dbReference>
<keyword evidence="3 5" id="KW-1133">Transmembrane helix</keyword>
<gene>
    <name evidence="7" type="ORF">FAUST_9814</name>
</gene>
<keyword evidence="4 5" id="KW-0472">Membrane</keyword>
<protein>
    <recommendedName>
        <fullName evidence="6">DUF6546 domain-containing protein</fullName>
    </recommendedName>
</protein>
<feature type="transmembrane region" description="Helical" evidence="5">
    <location>
        <begin position="41"/>
        <end position="61"/>
    </location>
</feature>
<evidence type="ECO:0000259" key="6">
    <source>
        <dbReference type="Pfam" id="PF20183"/>
    </source>
</evidence>
<feature type="transmembrane region" description="Helical" evidence="5">
    <location>
        <begin position="667"/>
        <end position="688"/>
    </location>
</feature>
<feature type="transmembrane region" description="Helical" evidence="5">
    <location>
        <begin position="7"/>
        <end position="26"/>
    </location>
</feature>
<dbReference type="Pfam" id="PF20183">
    <property type="entry name" value="DUF6546"/>
    <property type="match status" value="1"/>
</dbReference>
<evidence type="ECO:0000313" key="7">
    <source>
        <dbReference type="EMBL" id="KAF5230447.1"/>
    </source>
</evidence>
<dbReference type="Pfam" id="PF04479">
    <property type="entry name" value="RTA1"/>
    <property type="match status" value="1"/>
</dbReference>
<accession>A0AAN5Z2U7</accession>
<dbReference type="InterPro" id="IPR007568">
    <property type="entry name" value="RTA1"/>
</dbReference>
<evidence type="ECO:0000256" key="5">
    <source>
        <dbReference type="SAM" id="Phobius"/>
    </source>
</evidence>
<evidence type="ECO:0000256" key="1">
    <source>
        <dbReference type="ARBA" id="ARBA00004141"/>
    </source>
</evidence>
<keyword evidence="8" id="KW-1185">Reference proteome</keyword>
<feature type="domain" description="DUF6546" evidence="6">
    <location>
        <begin position="1384"/>
        <end position="1559"/>
    </location>
</feature>
<evidence type="ECO:0000256" key="4">
    <source>
        <dbReference type="ARBA" id="ARBA00023136"/>
    </source>
</evidence>
<feature type="transmembrane region" description="Helical" evidence="5">
    <location>
        <begin position="1055"/>
        <end position="1075"/>
    </location>
</feature>
<evidence type="ECO:0000256" key="2">
    <source>
        <dbReference type="ARBA" id="ARBA00022692"/>
    </source>
</evidence>
<name>A0AAN5Z2U7_FUSAU</name>
<evidence type="ECO:0000256" key="3">
    <source>
        <dbReference type="ARBA" id="ARBA00022989"/>
    </source>
</evidence>
<proteinExistence type="predicted"/>
<dbReference type="InterPro" id="IPR046676">
    <property type="entry name" value="DUF6546"/>
</dbReference>
<comment type="caution">
    <text evidence="7">The sequence shown here is derived from an EMBL/GenBank/DDBJ whole genome shotgun (WGS) entry which is preliminary data.</text>
</comment>
<feature type="transmembrane region" description="Helical" evidence="5">
    <location>
        <begin position="875"/>
        <end position="899"/>
    </location>
</feature>
<evidence type="ECO:0000313" key="8">
    <source>
        <dbReference type="Proteomes" id="UP000537989"/>
    </source>
</evidence>
<organism evidence="7 8">
    <name type="scientific">Fusarium austroamericanum</name>
    <dbReference type="NCBI Taxonomy" id="282268"/>
    <lineage>
        <taxon>Eukaryota</taxon>
        <taxon>Fungi</taxon>
        <taxon>Dikarya</taxon>
        <taxon>Ascomycota</taxon>
        <taxon>Pezizomycotina</taxon>
        <taxon>Sordariomycetes</taxon>
        <taxon>Hypocreomycetidae</taxon>
        <taxon>Hypocreales</taxon>
        <taxon>Nectriaceae</taxon>
        <taxon>Fusarium</taxon>
    </lineage>
</organism>
<comment type="subcellular location">
    <subcellularLocation>
        <location evidence="1">Membrane</location>
        <topology evidence="1">Multi-pass membrane protein</topology>
    </subcellularLocation>
</comment>
<sequence>MPWQRWIIVLYLCCGLVLVRSVYRVIEYATGPLGVVQGTEIYFYVFDSGSIFIITCLFNIFHPRQLATVSKDDLPDPETIIVTQSKPLSRYPSQAPPRYMQPPPFLPSHANLRNRGPYFHYPKSQYRIRDDINPLRSTSFPENLQMAAIEETIACIVTTVGLVLDYLPNIEARCIIAWPWLYMFLAGFETPPNESYNPVIPYRSEHNLPSAMQSIYSDVSGGPCTSTLLPQPDTDCIRLRAISSSSITSQTQAQKDVTTSQPHDTISPLIRPRYLCYVTDFENRRFETVKVSDYIKEHENENVDLEFVFVSYTRVQFRVATDEEIENYIYASEEEKNANKQLAHSDRQQLIDWGIDAARRAGKKAFWLDFECIRSQDGIARATSSSDDVYQICDIVRAAHSMIIAIGPSTEDKIASILDSKDLKAFSPNKVTPWLQQWGSRLWTLPELLLCPNEHRIQLYIASDTSEPMRMAKRNFAERAWEDAIVVQELVHHFEGSATLTTTQLMEAAFECFSRRQTDQFSQGDITYAIMGLFSRRHRPSVDKGDSGLQAFAKLVFKNDCGAFLSRAICFDPPPSGPWYSSVDLRGRQLIEVHPQVTDVLGPDILLLDNVYGAMIDWDNLDPENDITRLRLGDISNGINFVFVESFVVLCLLLCFLAYVLKIVPTGYELFISIAGLTLWICASVAIIRAFILLKRSICAADTAPSGRLIGIEGRVGVNMIEEYLWGFNHGRLKIMEPRHDSFISRPERVTPGDAGAYDFTIVDTRLMTVTYIVSDEPPTAVLVLRKRNGLYGQFLCSYNSEQQSFHRQSVFRTDLKGVEDFHKHKGIRLSLDLLTARPTLQNIRPENRQATNRFNDATAKSIATDVPKKWRVLIFMYFFLINLRLIALPIVILLQPVVRDDLFWPIYGGKYYEFICEVVKGFISGLEIPCMVAIAWTWFTLEELPLVLLALTLTGETFLVLASGSLIHEWYPCLMVIIGIGLCKIPSTVHTCLIGSPDEVSWLSAKDRISYKEMSADKASQIARQTMQRRLIRYLLVFVFSAITKFDVHRNYVAGYTDGFGVLVLMIIIGTILLRFQQASSEYYSASWEGIRRSDILAAFSSVSREWQGFFEAITFQNISLIIRDATDLDDFARLTSGSSVYRRHIIRNISVIIVLPPYDCEDCCGPESADETERNNNVFTQSMQALLGILSTWAPNPHHHGLTLELNIKSSSDTDHHFYVTQITDKFRLKHWNWSHEDDLFADIRYPGCCNDEEVWCDSVSRQLRSEGCRALERYLGSLLDFTDLHLPRVEVVTSFMQRHQFKRQLSPCALGRLMQESLVRLSSLRLERWCRPRVKAERMYIRHFKEHFLPCLPESLEVFQYYAERPMSVNISAKGRVKPLSLVELLSIEGHRFKQISVVQPYDSTVSLRAMKPIADASLTKPLVTAGWHMLEKVCFESKVLRNGCLDRKYRRMDRIDKLLKLSASMAQMMPNLRSWEIYGEAVPSFIGGCLFRYSVQPSSSSASILWNAWWINGYNKTGEVFSFSLNVKSAWDEVAILHTGNGVTCLVDENQLADDYIDHPRIETIVFELDPIHPFTRHLDQWVYEALATASHDE</sequence>
<feature type="transmembrane region" description="Helical" evidence="5">
    <location>
        <begin position="639"/>
        <end position="661"/>
    </location>
</feature>
<dbReference type="EMBL" id="JAAMOD010000348">
    <property type="protein sequence ID" value="KAF5230447.1"/>
    <property type="molecule type" value="Genomic_DNA"/>
</dbReference>
<dbReference type="PANTHER" id="PTHR31465:SF35">
    <property type="entry name" value="RTA1 DOMAIN PROTEIN-RELATED"/>
    <property type="match status" value="1"/>
</dbReference>
<feature type="transmembrane region" description="Helical" evidence="5">
    <location>
        <begin position="947"/>
        <end position="969"/>
    </location>
</feature>
<dbReference type="PANTHER" id="PTHR31465">
    <property type="entry name" value="PROTEIN RTA1-RELATED"/>
    <property type="match status" value="1"/>
</dbReference>
<reference evidence="7 8" key="1">
    <citation type="submission" date="2020-02" db="EMBL/GenBank/DDBJ databases">
        <title>Identification and distribution of gene clusters putatively required for synthesis of sphingolipid metabolism inhibitors in phylogenetically diverse species of the filamentous fungus Fusarium.</title>
        <authorList>
            <person name="Kim H.-S."/>
            <person name="Busman M."/>
            <person name="Brown D.W."/>
            <person name="Divon H."/>
            <person name="Uhlig S."/>
            <person name="Proctor R.H."/>
        </authorList>
    </citation>
    <scope>NUCLEOTIDE SEQUENCE [LARGE SCALE GENOMIC DNA]</scope>
    <source>
        <strain evidence="7 8">NRRL 2903</strain>
    </source>
</reference>